<dbReference type="AlphaFoldDB" id="A0A1S7LH45"/>
<evidence type="ECO:0000313" key="7">
    <source>
        <dbReference type="EMBL" id="CRH05858.1"/>
    </source>
</evidence>
<evidence type="ECO:0000256" key="3">
    <source>
        <dbReference type="ARBA" id="ARBA00023004"/>
    </source>
</evidence>
<organism evidence="7">
    <name type="scientific">Magnetococcus massalia (strain MO-1)</name>
    <dbReference type="NCBI Taxonomy" id="451514"/>
    <lineage>
        <taxon>Bacteria</taxon>
        <taxon>Pseudomonadati</taxon>
        <taxon>Pseudomonadota</taxon>
        <taxon>Magnetococcia</taxon>
        <taxon>Magnetococcales</taxon>
        <taxon>Magnetococcaceae</taxon>
        <taxon>Magnetococcus</taxon>
    </lineage>
</organism>
<keyword evidence="2 4" id="KW-0479">Metal-binding</keyword>
<evidence type="ECO:0000256" key="1">
    <source>
        <dbReference type="ARBA" id="ARBA00022617"/>
    </source>
</evidence>
<evidence type="ECO:0000256" key="4">
    <source>
        <dbReference type="PROSITE-ProRule" id="PRU00433"/>
    </source>
</evidence>
<feature type="signal peptide" evidence="5">
    <location>
        <begin position="1"/>
        <end position="24"/>
    </location>
</feature>
<dbReference type="GO" id="GO:0046872">
    <property type="term" value="F:metal ion binding"/>
    <property type="evidence" value="ECO:0007669"/>
    <property type="project" value="UniProtKB-KW"/>
</dbReference>
<protein>
    <recommendedName>
        <fullName evidence="6">Cytochrome c domain-containing protein</fullName>
    </recommendedName>
</protein>
<dbReference type="InterPro" id="IPR036909">
    <property type="entry name" value="Cyt_c-like_dom_sf"/>
</dbReference>
<dbReference type="PROSITE" id="PS51007">
    <property type="entry name" value="CYTC"/>
    <property type="match status" value="1"/>
</dbReference>
<keyword evidence="5" id="KW-0732">Signal</keyword>
<evidence type="ECO:0000256" key="5">
    <source>
        <dbReference type="SAM" id="SignalP"/>
    </source>
</evidence>
<gene>
    <name evidence="7" type="ORF">MAGMO_1676</name>
</gene>
<sequence>MGYLLSVGWVVMLLCLSMPGQGVAAEVVENTLLREPEKLFSITRGARLYDNWYHELELRTPKKRHVSYPESAAFAHKAKEHWRCKECHGWDGLGKDGQYGQGRHQTGIKGIQQMRGANSAAVVAILTDAKHGYGERMPPEALQDLAAFISGGQVEMARYLEPQSGKCKMGDVVKGKSYYLTLCSQCHGTEGISRGMPIVGKAAIKEPWLVLHKTLHGHPGSGMVGLRALGMDITMDLMSYMQTLPTQR</sequence>
<evidence type="ECO:0000256" key="2">
    <source>
        <dbReference type="ARBA" id="ARBA00022723"/>
    </source>
</evidence>
<dbReference type="GO" id="GO:0020037">
    <property type="term" value="F:heme binding"/>
    <property type="evidence" value="ECO:0007669"/>
    <property type="project" value="InterPro"/>
</dbReference>
<name>A0A1S7LH45_MAGMO</name>
<dbReference type="SUPFAM" id="SSF46626">
    <property type="entry name" value="Cytochrome c"/>
    <property type="match status" value="1"/>
</dbReference>
<proteinExistence type="predicted"/>
<accession>A0A1S7LH45</accession>
<keyword evidence="3 4" id="KW-0408">Iron</keyword>
<feature type="domain" description="Cytochrome c" evidence="6">
    <location>
        <begin position="170"/>
        <end position="245"/>
    </location>
</feature>
<dbReference type="EMBL" id="LO017727">
    <property type="protein sequence ID" value="CRH05858.1"/>
    <property type="molecule type" value="Genomic_DNA"/>
</dbReference>
<evidence type="ECO:0000259" key="6">
    <source>
        <dbReference type="PROSITE" id="PS51007"/>
    </source>
</evidence>
<feature type="chain" id="PRO_5012481479" description="Cytochrome c domain-containing protein" evidence="5">
    <location>
        <begin position="25"/>
        <end position="248"/>
    </location>
</feature>
<dbReference type="GO" id="GO:0009055">
    <property type="term" value="F:electron transfer activity"/>
    <property type="evidence" value="ECO:0007669"/>
    <property type="project" value="InterPro"/>
</dbReference>
<reference evidence="7" key="1">
    <citation type="submission" date="2015-04" db="EMBL/GenBank/DDBJ databases">
        <authorList>
            <person name="Syromyatnikov M.Y."/>
            <person name="Popov V.N."/>
        </authorList>
    </citation>
    <scope>NUCLEOTIDE SEQUENCE</scope>
    <source>
        <strain evidence="7">MO-1</strain>
    </source>
</reference>
<dbReference type="InterPro" id="IPR009056">
    <property type="entry name" value="Cyt_c-like_dom"/>
</dbReference>
<keyword evidence="1 4" id="KW-0349">Heme</keyword>
<dbReference type="Gene3D" id="1.10.760.10">
    <property type="entry name" value="Cytochrome c-like domain"/>
    <property type="match status" value="1"/>
</dbReference>